<reference evidence="8" key="1">
    <citation type="submission" date="2019-09" db="EMBL/GenBank/DDBJ databases">
        <title>Characterisation of the sponge microbiome using genome-centric metagenomics.</title>
        <authorList>
            <person name="Engelberts J.P."/>
            <person name="Robbins S.J."/>
            <person name="De Goeij J.M."/>
            <person name="Aranda M."/>
            <person name="Bell S.C."/>
            <person name="Webster N.S."/>
        </authorList>
    </citation>
    <scope>NUCLEOTIDE SEQUENCE</scope>
    <source>
        <strain evidence="8">SB0664_bin_27</strain>
    </source>
</reference>
<name>A0A6B0YP03_9CHLR</name>
<sequence length="448" mass="48868">MSSSDRKPGWYGRIRGAGRQLNLLSRGVLLGAFIVLGFTVYYLSLDSSTVEPSVALAQQEAEGSAATVTPGPTPDIAQQAVKGTNQSRAQGRSDSAAPVADAGFVRPYTVESSLAYVYTAREGEFWSLIAGRFDLAPDLLKETNAELWQLRGDEIRAGDQLAIPGLIADAAAQPIIHEVQAGDSWERVAERYSVTYLDLLLDNFDLWVMRGVDVRAGDEITIRQLPDKLRRVGAARGWTGGPPALASSYVTAKQQKEGTESGRNLAGTYAVQPGDTWESIAEETGINVEALKEVNRKYSERALQTGDVLRISWILHVALMIRRVEGNGVRSASELSRLSEEELAALAARGLAVYKEQYCGVCHQLESAGTRGIFGPTHGEMVEMAAARIEDPAYSGEATDVYTYLYESIIEPDKYFVEGFAMSPHKMPSYRHIPEDDLEALIVFLAGE</sequence>
<dbReference type="SMART" id="SM00257">
    <property type="entry name" value="LysM"/>
    <property type="match status" value="3"/>
</dbReference>
<feature type="domain" description="Cytochrome c" evidence="6">
    <location>
        <begin position="345"/>
        <end position="448"/>
    </location>
</feature>
<dbReference type="Gene3D" id="1.10.760.10">
    <property type="entry name" value="Cytochrome c-like domain"/>
    <property type="match status" value="1"/>
</dbReference>
<feature type="transmembrane region" description="Helical" evidence="5">
    <location>
        <begin position="21"/>
        <end position="43"/>
    </location>
</feature>
<dbReference type="GO" id="GO:0020037">
    <property type="term" value="F:heme binding"/>
    <property type="evidence" value="ECO:0007669"/>
    <property type="project" value="InterPro"/>
</dbReference>
<keyword evidence="5" id="KW-1133">Transmembrane helix</keyword>
<evidence type="ECO:0000259" key="6">
    <source>
        <dbReference type="PROSITE" id="PS51007"/>
    </source>
</evidence>
<dbReference type="InterPro" id="IPR036909">
    <property type="entry name" value="Cyt_c-like_dom_sf"/>
</dbReference>
<keyword evidence="3 4" id="KW-0408">Iron</keyword>
<dbReference type="PROSITE" id="PS51007">
    <property type="entry name" value="CYTC"/>
    <property type="match status" value="1"/>
</dbReference>
<dbReference type="CDD" id="cd00118">
    <property type="entry name" value="LysM"/>
    <property type="match status" value="1"/>
</dbReference>
<evidence type="ECO:0000256" key="5">
    <source>
        <dbReference type="SAM" id="Phobius"/>
    </source>
</evidence>
<keyword evidence="1 4" id="KW-0349">Heme</keyword>
<evidence type="ECO:0000259" key="7">
    <source>
        <dbReference type="PROSITE" id="PS51782"/>
    </source>
</evidence>
<dbReference type="EMBL" id="VXRG01000004">
    <property type="protein sequence ID" value="MXY91881.1"/>
    <property type="molecule type" value="Genomic_DNA"/>
</dbReference>
<evidence type="ECO:0000256" key="4">
    <source>
        <dbReference type="PROSITE-ProRule" id="PRU00433"/>
    </source>
</evidence>
<dbReference type="InterPro" id="IPR009056">
    <property type="entry name" value="Cyt_c-like_dom"/>
</dbReference>
<gene>
    <name evidence="8" type="ORF">F4Y42_00340</name>
</gene>
<dbReference type="PANTHER" id="PTHR33734:SF22">
    <property type="entry name" value="MEMBRANE-BOUND LYTIC MUREIN TRANSGLYCOSYLASE D"/>
    <property type="match status" value="1"/>
</dbReference>
<evidence type="ECO:0000313" key="8">
    <source>
        <dbReference type="EMBL" id="MXY91881.1"/>
    </source>
</evidence>
<dbReference type="InterPro" id="IPR036779">
    <property type="entry name" value="LysM_dom_sf"/>
</dbReference>
<feature type="domain" description="LysM" evidence="7">
    <location>
        <begin position="267"/>
        <end position="311"/>
    </location>
</feature>
<dbReference type="GO" id="GO:0046872">
    <property type="term" value="F:metal ion binding"/>
    <property type="evidence" value="ECO:0007669"/>
    <property type="project" value="UniProtKB-KW"/>
</dbReference>
<dbReference type="InterPro" id="IPR018392">
    <property type="entry name" value="LysM"/>
</dbReference>
<accession>A0A6B0YP03</accession>
<protein>
    <submittedName>
        <fullName evidence="8">LysM peptidoglycan-binding domain-containing protein</fullName>
    </submittedName>
</protein>
<dbReference type="SUPFAM" id="SSF54106">
    <property type="entry name" value="LysM domain"/>
    <property type="match status" value="1"/>
</dbReference>
<dbReference type="GO" id="GO:0009055">
    <property type="term" value="F:electron transfer activity"/>
    <property type="evidence" value="ECO:0007669"/>
    <property type="project" value="InterPro"/>
</dbReference>
<proteinExistence type="predicted"/>
<keyword evidence="5" id="KW-0812">Transmembrane</keyword>
<dbReference type="PROSITE" id="PS51782">
    <property type="entry name" value="LYSM"/>
    <property type="match status" value="1"/>
</dbReference>
<dbReference type="Gene3D" id="3.10.350.10">
    <property type="entry name" value="LysM domain"/>
    <property type="match status" value="1"/>
</dbReference>
<dbReference type="SUPFAM" id="SSF46626">
    <property type="entry name" value="Cytochrome c"/>
    <property type="match status" value="1"/>
</dbReference>
<evidence type="ECO:0000256" key="3">
    <source>
        <dbReference type="ARBA" id="ARBA00023004"/>
    </source>
</evidence>
<evidence type="ECO:0000256" key="1">
    <source>
        <dbReference type="ARBA" id="ARBA00022617"/>
    </source>
</evidence>
<evidence type="ECO:0000256" key="2">
    <source>
        <dbReference type="ARBA" id="ARBA00022723"/>
    </source>
</evidence>
<keyword evidence="5" id="KW-0472">Membrane</keyword>
<comment type="caution">
    <text evidence="8">The sequence shown here is derived from an EMBL/GenBank/DDBJ whole genome shotgun (WGS) entry which is preliminary data.</text>
</comment>
<keyword evidence="2 4" id="KW-0479">Metal-binding</keyword>
<dbReference type="Pfam" id="PF01476">
    <property type="entry name" value="LysM"/>
    <property type="match status" value="3"/>
</dbReference>
<dbReference type="AlphaFoldDB" id="A0A6B0YP03"/>
<organism evidence="8">
    <name type="scientific">Caldilineaceae bacterium SB0664_bin_27</name>
    <dbReference type="NCBI Taxonomy" id="2605260"/>
    <lineage>
        <taxon>Bacteria</taxon>
        <taxon>Bacillati</taxon>
        <taxon>Chloroflexota</taxon>
        <taxon>Caldilineae</taxon>
        <taxon>Caldilineales</taxon>
        <taxon>Caldilineaceae</taxon>
    </lineage>
</organism>
<dbReference type="PANTHER" id="PTHR33734">
    <property type="entry name" value="LYSM DOMAIN-CONTAINING GPI-ANCHORED PROTEIN 2"/>
    <property type="match status" value="1"/>
</dbReference>